<dbReference type="GO" id="GO:0005524">
    <property type="term" value="F:ATP binding"/>
    <property type="evidence" value="ECO:0007669"/>
    <property type="project" value="UniProtKB-KW"/>
</dbReference>
<evidence type="ECO:0000256" key="3">
    <source>
        <dbReference type="SAM" id="Phobius"/>
    </source>
</evidence>
<dbReference type="GO" id="GO:0016887">
    <property type="term" value="F:ATP hydrolysis activity"/>
    <property type="evidence" value="ECO:0007669"/>
    <property type="project" value="InterPro"/>
</dbReference>
<dbReference type="EMBL" id="NFHO01000004">
    <property type="protein sequence ID" value="OUN43304.1"/>
    <property type="molecule type" value="Genomic_DNA"/>
</dbReference>
<feature type="transmembrane region" description="Helical" evidence="3">
    <location>
        <begin position="280"/>
        <end position="301"/>
    </location>
</feature>
<keyword evidence="6" id="KW-1185">Reference proteome</keyword>
<comment type="caution">
    <text evidence="5">The sequence shown here is derived from an EMBL/GenBank/DDBJ whole genome shotgun (WGS) entry which is preliminary data.</text>
</comment>
<dbReference type="GeneID" id="98652866"/>
<dbReference type="STRING" id="1118060.GCA_000311845_00590"/>
<dbReference type="PANTHER" id="PTHR43158">
    <property type="entry name" value="SKFA PEPTIDE EXPORT ATP-BINDING PROTEIN SKFE"/>
    <property type="match status" value="1"/>
</dbReference>
<keyword evidence="3" id="KW-0812">Transmembrane</keyword>
<dbReference type="RefSeq" id="WP_019127899.1">
    <property type="nucleotide sequence ID" value="NZ_CALUIC010000010.1"/>
</dbReference>
<dbReference type="SMART" id="SM00382">
    <property type="entry name" value="AAA"/>
    <property type="match status" value="1"/>
</dbReference>
<dbReference type="SUPFAM" id="SSF52540">
    <property type="entry name" value="P-loop containing nucleoside triphosphate hydrolases"/>
    <property type="match status" value="1"/>
</dbReference>
<feature type="transmembrane region" description="Helical" evidence="3">
    <location>
        <begin position="308"/>
        <end position="326"/>
    </location>
</feature>
<reference evidence="6" key="1">
    <citation type="submission" date="2017-04" db="EMBL/GenBank/DDBJ databases">
        <title>Function of individual gut microbiota members based on whole genome sequencing of pure cultures obtained from chicken caecum.</title>
        <authorList>
            <person name="Medvecky M."/>
            <person name="Cejkova D."/>
            <person name="Polansky O."/>
            <person name="Karasova D."/>
            <person name="Kubasova T."/>
            <person name="Cizek A."/>
            <person name="Rychlik I."/>
        </authorList>
    </citation>
    <scope>NUCLEOTIDE SEQUENCE [LARGE SCALE GENOMIC DNA]</scope>
    <source>
        <strain evidence="6">An70</strain>
    </source>
</reference>
<dbReference type="InterPro" id="IPR003593">
    <property type="entry name" value="AAA+_ATPase"/>
</dbReference>
<keyword evidence="3" id="KW-0472">Membrane</keyword>
<feature type="transmembrane region" description="Helical" evidence="3">
    <location>
        <begin position="148"/>
        <end position="176"/>
    </location>
</feature>
<sequence>MGRQIALLIRCSGKQLALYAMLLFVSLSFSMYILLDFQTGFAGRRIEFESNIQFVGQSRASLDDPTMPDDLKQLTQERIDALERMASAESDANLIRSASACYDVELRMLDAGYLVADEPALRQSAELFDGMSRLASPQAYDTSSQLPAVLVLSFISAHVPYIVWLLPGVFVGLITLRLFDAGRLLSRAPVSGVQRFAILLTLQLVLGAACVAITLLVPLVFALLRNGFGDVSYPVVFYQGGELMHLTALESSARVALLYLLLTIAISLFCQFVHCMVNHSTVAALTGAVVFLSPMLLQALLAQEGGDWILWCPFIYFYMPSSAGFFSYNPSSDVFPVEGASFGRGLMLIVALIAILLIAAFIADVFVRGVSIRRDRLGSQATGADASRGFVRASRITVARGRQAVLSDSSFSLDPGHVVGLVAPNGCGKTTLLEVLAGNASLLKSGSIKIAGVPCSRNPQYMQCVFLVPGNADWMYSHLSPDEHLALVTAFWGQAAGRVYDDACSELAEFGHKAVRKLSQGMKQQVALTLAYVSGARCLLLDESMNALDPTHVKWHSHTLRQYANAGGTVLISSHILSTLEGLCDDYLFIEDGAVCSKRPDGTVADYYAETFEKASGNVLP</sequence>
<dbReference type="InterPro" id="IPR027417">
    <property type="entry name" value="P-loop_NTPase"/>
</dbReference>
<organism evidence="5 6">
    <name type="scientific">Enorma massiliensis</name>
    <dbReference type="NCBI Taxonomy" id="1472761"/>
    <lineage>
        <taxon>Bacteria</taxon>
        <taxon>Bacillati</taxon>
        <taxon>Actinomycetota</taxon>
        <taxon>Coriobacteriia</taxon>
        <taxon>Coriobacteriales</taxon>
        <taxon>Coriobacteriaceae</taxon>
        <taxon>Enorma</taxon>
    </lineage>
</organism>
<dbReference type="Pfam" id="PF00005">
    <property type="entry name" value="ABC_tran"/>
    <property type="match status" value="1"/>
</dbReference>
<keyword evidence="2" id="KW-0067">ATP-binding</keyword>
<dbReference type="AlphaFoldDB" id="A0A1Y3U3E3"/>
<accession>A0A1Y3U3E3</accession>
<dbReference type="PANTHER" id="PTHR43158:SF2">
    <property type="entry name" value="SKFA PEPTIDE EXPORT ATP-BINDING PROTEIN SKFE"/>
    <property type="match status" value="1"/>
</dbReference>
<dbReference type="InterPro" id="IPR003439">
    <property type="entry name" value="ABC_transporter-like_ATP-bd"/>
</dbReference>
<proteinExistence type="predicted"/>
<dbReference type="Gene3D" id="3.40.50.300">
    <property type="entry name" value="P-loop containing nucleotide triphosphate hydrolases"/>
    <property type="match status" value="1"/>
</dbReference>
<dbReference type="Proteomes" id="UP000196560">
    <property type="component" value="Unassembled WGS sequence"/>
</dbReference>
<feature type="transmembrane region" description="Helical" evidence="3">
    <location>
        <begin position="346"/>
        <end position="367"/>
    </location>
</feature>
<evidence type="ECO:0000313" key="6">
    <source>
        <dbReference type="Proteomes" id="UP000196560"/>
    </source>
</evidence>
<gene>
    <name evidence="5" type="ORF">B5G21_03975</name>
</gene>
<feature type="transmembrane region" description="Helical" evidence="3">
    <location>
        <begin position="255"/>
        <end position="274"/>
    </location>
</feature>
<dbReference type="CDD" id="cd03230">
    <property type="entry name" value="ABC_DR_subfamily_A"/>
    <property type="match status" value="1"/>
</dbReference>
<evidence type="ECO:0000259" key="4">
    <source>
        <dbReference type="PROSITE" id="PS50893"/>
    </source>
</evidence>
<evidence type="ECO:0000256" key="1">
    <source>
        <dbReference type="ARBA" id="ARBA00022741"/>
    </source>
</evidence>
<keyword evidence="1" id="KW-0547">Nucleotide-binding</keyword>
<feature type="domain" description="ABC transporter" evidence="4">
    <location>
        <begin position="391"/>
        <end position="617"/>
    </location>
</feature>
<feature type="transmembrane region" description="Helical" evidence="3">
    <location>
        <begin position="16"/>
        <end position="35"/>
    </location>
</feature>
<dbReference type="PROSITE" id="PS50893">
    <property type="entry name" value="ABC_TRANSPORTER_2"/>
    <property type="match status" value="1"/>
</dbReference>
<protein>
    <recommendedName>
        <fullName evidence="4">ABC transporter domain-containing protein</fullName>
    </recommendedName>
</protein>
<evidence type="ECO:0000313" key="5">
    <source>
        <dbReference type="EMBL" id="OUN43304.1"/>
    </source>
</evidence>
<feature type="transmembrane region" description="Helical" evidence="3">
    <location>
        <begin position="196"/>
        <end position="224"/>
    </location>
</feature>
<evidence type="ECO:0000256" key="2">
    <source>
        <dbReference type="ARBA" id="ARBA00022840"/>
    </source>
</evidence>
<name>A0A1Y3U3E3_9ACTN</name>
<keyword evidence="3" id="KW-1133">Transmembrane helix</keyword>